<dbReference type="PROSITE" id="PS51168">
    <property type="entry name" value="CHORISMATE_MUT_2"/>
    <property type="match status" value="1"/>
</dbReference>
<sequence length="118" mass="13081">MTKDDWQDTTIDERQAAAHPEIAGLVEEVGQLRASVDNIDGAILALLAERFKCTRQIGVLKAQAGFAPEDPQREQVQAVRFRAIALAAGLDPQLAEDYRRFAAEAAKRRHQDIAESIR</sequence>
<dbReference type="InterPro" id="IPR002701">
    <property type="entry name" value="CM_II_prokaryot"/>
</dbReference>
<dbReference type="RefSeq" id="WP_113860295.1">
    <property type="nucleotide sequence ID" value="NZ_PDCG01000004.1"/>
</dbReference>
<dbReference type="InterPro" id="IPR051331">
    <property type="entry name" value="Chorismate_mutase-related"/>
</dbReference>
<dbReference type="SUPFAM" id="SSF48600">
    <property type="entry name" value="Chorismate mutase II"/>
    <property type="match status" value="1"/>
</dbReference>
<dbReference type="NCBIfam" id="TIGR01795">
    <property type="entry name" value="CM_mono_cladeE"/>
    <property type="match status" value="1"/>
</dbReference>
<reference evidence="3 4" key="1">
    <citation type="submission" date="2017-10" db="EMBL/GenBank/DDBJ databases">
        <title>Bifidobacterium xylocopum sp. nov. and Bifidobacterium aemilianum sp. nov., from the carpenter bee (Xylocopa violacea) digestive tract.</title>
        <authorList>
            <person name="Alberoni D."/>
            <person name="Baffoni L."/>
            <person name="Di Gioia D."/>
            <person name="Gaggia F."/>
            <person name="Biavati B."/>
        </authorList>
    </citation>
    <scope>NUCLEOTIDE SEQUENCE [LARGE SCALE GENOMIC DNA]</scope>
    <source>
        <strain evidence="3 4">XV10</strain>
    </source>
</reference>
<gene>
    <name evidence="3" type="ORF">CRD60_05505</name>
</gene>
<evidence type="ECO:0000256" key="1">
    <source>
        <dbReference type="ARBA" id="ARBA00023235"/>
    </source>
</evidence>
<dbReference type="SMART" id="SM00830">
    <property type="entry name" value="CM_2"/>
    <property type="match status" value="1"/>
</dbReference>
<keyword evidence="1" id="KW-0413">Isomerase</keyword>
<dbReference type="PANTHER" id="PTHR38041:SF1">
    <property type="entry name" value="CHORISMATE MUTASE"/>
    <property type="match status" value="1"/>
</dbReference>
<protein>
    <submittedName>
        <fullName evidence="3">Chorismate mutase</fullName>
    </submittedName>
</protein>
<proteinExistence type="predicted"/>
<evidence type="ECO:0000313" key="3">
    <source>
        <dbReference type="EMBL" id="RBP97691.1"/>
    </source>
</evidence>
<organism evidence="3 4">
    <name type="scientific">Bifidobacterium aemilianum</name>
    <dbReference type="NCBI Taxonomy" id="2493120"/>
    <lineage>
        <taxon>Bacteria</taxon>
        <taxon>Bacillati</taxon>
        <taxon>Actinomycetota</taxon>
        <taxon>Actinomycetes</taxon>
        <taxon>Bifidobacteriales</taxon>
        <taxon>Bifidobacteriaceae</taxon>
        <taxon>Bifidobacterium</taxon>
    </lineage>
</organism>
<dbReference type="Gene3D" id="1.20.59.10">
    <property type="entry name" value="Chorismate mutase"/>
    <property type="match status" value="1"/>
</dbReference>
<dbReference type="InterPro" id="IPR036979">
    <property type="entry name" value="CM_dom_sf"/>
</dbReference>
<dbReference type="GO" id="GO:0046417">
    <property type="term" value="P:chorismate metabolic process"/>
    <property type="evidence" value="ECO:0007669"/>
    <property type="project" value="InterPro"/>
</dbReference>
<keyword evidence="4" id="KW-1185">Reference proteome</keyword>
<name>A0A366KAJ4_9BIFI</name>
<dbReference type="AlphaFoldDB" id="A0A366KAJ4"/>
<evidence type="ECO:0000313" key="4">
    <source>
        <dbReference type="Proteomes" id="UP000252530"/>
    </source>
</evidence>
<dbReference type="Pfam" id="PF01817">
    <property type="entry name" value="CM_2"/>
    <property type="match status" value="1"/>
</dbReference>
<dbReference type="InterPro" id="IPR010951">
    <property type="entry name" value="CM_bact"/>
</dbReference>
<dbReference type="GO" id="GO:0004106">
    <property type="term" value="F:chorismate mutase activity"/>
    <property type="evidence" value="ECO:0007669"/>
    <property type="project" value="InterPro"/>
</dbReference>
<dbReference type="OrthoDB" id="3267837at2"/>
<accession>A0A366KAJ4</accession>
<dbReference type="PANTHER" id="PTHR38041">
    <property type="entry name" value="CHORISMATE MUTASE"/>
    <property type="match status" value="1"/>
</dbReference>
<dbReference type="EMBL" id="PDCG01000004">
    <property type="protein sequence ID" value="RBP97691.1"/>
    <property type="molecule type" value="Genomic_DNA"/>
</dbReference>
<feature type="domain" description="Chorismate mutase" evidence="2">
    <location>
        <begin position="23"/>
        <end position="114"/>
    </location>
</feature>
<dbReference type="InterPro" id="IPR036263">
    <property type="entry name" value="Chorismate_II_sf"/>
</dbReference>
<dbReference type="Proteomes" id="UP000252530">
    <property type="component" value="Unassembled WGS sequence"/>
</dbReference>
<comment type="caution">
    <text evidence="3">The sequence shown here is derived from an EMBL/GenBank/DDBJ whole genome shotgun (WGS) entry which is preliminary data.</text>
</comment>
<dbReference type="GO" id="GO:0009697">
    <property type="term" value="P:salicylic acid biosynthetic process"/>
    <property type="evidence" value="ECO:0007669"/>
    <property type="project" value="TreeGrafter"/>
</dbReference>
<evidence type="ECO:0000259" key="2">
    <source>
        <dbReference type="PROSITE" id="PS51168"/>
    </source>
</evidence>